<dbReference type="InterPro" id="IPR006121">
    <property type="entry name" value="HMA_dom"/>
</dbReference>
<dbReference type="InterPro" id="IPR036163">
    <property type="entry name" value="HMA_dom_sf"/>
</dbReference>
<dbReference type="EMBL" id="AONI01000015">
    <property type="protein sequence ID" value="EPX77550.1"/>
    <property type="molecule type" value="Genomic_DNA"/>
</dbReference>
<accession>S9RHI4</accession>
<dbReference type="Gene3D" id="3.30.70.100">
    <property type="match status" value="1"/>
</dbReference>
<dbReference type="eggNOG" id="COG2608">
    <property type="taxonomic scope" value="Bacteria"/>
</dbReference>
<dbReference type="STRING" id="1123360.thalar_03275"/>
<dbReference type="PROSITE" id="PS50846">
    <property type="entry name" value="HMA_2"/>
    <property type="match status" value="1"/>
</dbReference>
<name>S9RHI4_9RHOB</name>
<gene>
    <name evidence="2" type="ORF">thalar_03275</name>
</gene>
<feature type="domain" description="HMA" evidence="1">
    <location>
        <begin position="3"/>
        <end position="66"/>
    </location>
</feature>
<keyword evidence="3" id="KW-1185">Reference proteome</keyword>
<dbReference type="HOGENOM" id="CLU_134973_5_0_5"/>
<dbReference type="Proteomes" id="UP000015351">
    <property type="component" value="Unassembled WGS sequence"/>
</dbReference>
<dbReference type="Pfam" id="PF00403">
    <property type="entry name" value="HMA"/>
    <property type="match status" value="1"/>
</dbReference>
<dbReference type="CDD" id="cd00371">
    <property type="entry name" value="HMA"/>
    <property type="match status" value="1"/>
</dbReference>
<dbReference type="GO" id="GO:0046872">
    <property type="term" value="F:metal ion binding"/>
    <property type="evidence" value="ECO:0007669"/>
    <property type="project" value="InterPro"/>
</dbReference>
<evidence type="ECO:0000259" key="1">
    <source>
        <dbReference type="PROSITE" id="PS50846"/>
    </source>
</evidence>
<evidence type="ECO:0000313" key="2">
    <source>
        <dbReference type="EMBL" id="EPX77550.1"/>
    </source>
</evidence>
<reference evidence="3" key="1">
    <citation type="journal article" date="2013" name="Stand. Genomic Sci.">
        <title>Genome sequence of the Litoreibacter arenae type strain (DSM 19593(T)), a member of the Roseobacter clade isolated from sea sand.</title>
        <authorList>
            <person name="Riedel T."/>
            <person name="Fiebig A."/>
            <person name="Petersen J."/>
            <person name="Gronow S."/>
            <person name="Kyrpides N.C."/>
            <person name="Goker M."/>
            <person name="Klenk H.P."/>
        </authorList>
    </citation>
    <scope>NUCLEOTIDE SEQUENCE [LARGE SCALE GENOMIC DNA]</scope>
    <source>
        <strain evidence="3">DSM 19593</strain>
    </source>
</reference>
<comment type="caution">
    <text evidence="2">The sequence shown here is derived from an EMBL/GenBank/DDBJ whole genome shotgun (WGS) entry which is preliminary data.</text>
</comment>
<sequence length="68" mass="7324">MEHPMKFHVPKMSCGHCTAAIQKGIKAKDPTAEVTTELETRNVLVTSRLAQADVQQAILDAGYEATAA</sequence>
<evidence type="ECO:0000313" key="3">
    <source>
        <dbReference type="Proteomes" id="UP000015351"/>
    </source>
</evidence>
<dbReference type="SUPFAM" id="SSF55008">
    <property type="entry name" value="HMA, heavy metal-associated domain"/>
    <property type="match status" value="1"/>
</dbReference>
<dbReference type="AlphaFoldDB" id="S9RHI4"/>
<protein>
    <recommendedName>
        <fullName evidence="1">HMA domain-containing protein</fullName>
    </recommendedName>
</protein>
<organism evidence="2 3">
    <name type="scientific">Litoreibacter arenae DSM 19593</name>
    <dbReference type="NCBI Taxonomy" id="1123360"/>
    <lineage>
        <taxon>Bacteria</taxon>
        <taxon>Pseudomonadati</taxon>
        <taxon>Pseudomonadota</taxon>
        <taxon>Alphaproteobacteria</taxon>
        <taxon>Rhodobacterales</taxon>
        <taxon>Roseobacteraceae</taxon>
        <taxon>Litoreibacter</taxon>
    </lineage>
</organism>
<dbReference type="PATRIC" id="fig|1123360.3.peg.3244"/>
<proteinExistence type="predicted"/>